<dbReference type="Proteomes" id="UP000245081">
    <property type="component" value="Unassembled WGS sequence"/>
</dbReference>
<accession>A0A2R5F4A0</accession>
<dbReference type="PANTHER" id="PTHR40065:SF3">
    <property type="entry name" value="RNA-BINDING PROTEIN YHBY"/>
    <property type="match status" value="1"/>
</dbReference>
<comment type="caution">
    <text evidence="4">The sequence shown here is derived from an EMBL/GenBank/DDBJ whole genome shotgun (WGS) entry which is preliminary data.</text>
</comment>
<sequence>MLTLNSKQVRFLRSASHDLNPVVMIGNNGLTETVLKEIDRSLTAHELIKIKVAGDERELRVQLYEEICEQLGAAQVQHIGKQLVIYRPAKEPKIVLPKN</sequence>
<dbReference type="PANTHER" id="PTHR40065">
    <property type="entry name" value="RNA-BINDING PROTEIN YHBY"/>
    <property type="match status" value="1"/>
</dbReference>
<dbReference type="InterPro" id="IPR051925">
    <property type="entry name" value="RNA-binding_domain"/>
</dbReference>
<feature type="domain" description="CRM" evidence="3">
    <location>
        <begin position="2"/>
        <end position="98"/>
    </location>
</feature>
<dbReference type="GO" id="GO:0003723">
    <property type="term" value="F:RNA binding"/>
    <property type="evidence" value="ECO:0007669"/>
    <property type="project" value="UniProtKB-UniRule"/>
</dbReference>
<dbReference type="NCBIfam" id="TIGR00253">
    <property type="entry name" value="RNA_bind_YhbY"/>
    <property type="match status" value="1"/>
</dbReference>
<dbReference type="Gene3D" id="3.30.110.60">
    <property type="entry name" value="YhbY-like"/>
    <property type="match status" value="1"/>
</dbReference>
<dbReference type="SMART" id="SM01103">
    <property type="entry name" value="CRS1_YhbY"/>
    <property type="match status" value="1"/>
</dbReference>
<dbReference type="AlphaFoldDB" id="A0A2R5F4A0"/>
<dbReference type="InterPro" id="IPR001890">
    <property type="entry name" value="RNA-binding_CRM"/>
</dbReference>
<gene>
    <name evidence="4" type="primary">yhbY</name>
    <name evidence="4" type="ORF">NMK_0791</name>
</gene>
<evidence type="ECO:0000256" key="1">
    <source>
        <dbReference type="ARBA" id="ARBA00022884"/>
    </source>
</evidence>
<evidence type="ECO:0000256" key="2">
    <source>
        <dbReference type="PROSITE-ProRule" id="PRU00626"/>
    </source>
</evidence>
<dbReference type="OrthoDB" id="9797519at2"/>
<evidence type="ECO:0000313" key="5">
    <source>
        <dbReference type="Proteomes" id="UP000245081"/>
    </source>
</evidence>
<dbReference type="EMBL" id="BDOQ01000003">
    <property type="protein sequence ID" value="GBG13247.1"/>
    <property type="molecule type" value="Genomic_DNA"/>
</dbReference>
<keyword evidence="5" id="KW-1185">Reference proteome</keyword>
<dbReference type="SUPFAM" id="SSF75471">
    <property type="entry name" value="YhbY-like"/>
    <property type="match status" value="1"/>
</dbReference>
<dbReference type="PROSITE" id="PS51295">
    <property type="entry name" value="CRM"/>
    <property type="match status" value="1"/>
</dbReference>
<dbReference type="RefSeq" id="WP_109014468.1">
    <property type="nucleotide sequence ID" value="NZ_BDOQ01000003.1"/>
</dbReference>
<dbReference type="Pfam" id="PF01985">
    <property type="entry name" value="CRS1_YhbY"/>
    <property type="match status" value="1"/>
</dbReference>
<proteinExistence type="predicted"/>
<reference evidence="4 5" key="1">
    <citation type="journal article" date="2018" name="Environ. Microbiol.">
        <title>Isolation and genomic characterization of Novimethylophilus kurashikiensis gen. nov. sp. nov., a new lanthanide-dependent methylotrophic species of Methylophilaceae.</title>
        <authorList>
            <person name="Lv H."/>
            <person name="Sahin N."/>
            <person name="Tani A."/>
        </authorList>
    </citation>
    <scope>NUCLEOTIDE SEQUENCE [LARGE SCALE GENOMIC DNA]</scope>
    <source>
        <strain evidence="4 5">La2-4</strain>
    </source>
</reference>
<name>A0A2R5F4A0_9PROT</name>
<protein>
    <submittedName>
        <fullName evidence="4">RNA-binding protein</fullName>
    </submittedName>
</protein>
<evidence type="ECO:0000259" key="3">
    <source>
        <dbReference type="PROSITE" id="PS51295"/>
    </source>
</evidence>
<evidence type="ECO:0000313" key="4">
    <source>
        <dbReference type="EMBL" id="GBG13247.1"/>
    </source>
</evidence>
<keyword evidence="1 2" id="KW-0694">RNA-binding</keyword>
<dbReference type="InterPro" id="IPR035920">
    <property type="entry name" value="YhbY-like_sf"/>
</dbReference>
<organism evidence="4 5">
    <name type="scientific">Novimethylophilus kurashikiensis</name>
    <dbReference type="NCBI Taxonomy" id="1825523"/>
    <lineage>
        <taxon>Bacteria</taxon>
        <taxon>Pseudomonadati</taxon>
        <taxon>Pseudomonadota</taxon>
        <taxon>Betaproteobacteria</taxon>
        <taxon>Nitrosomonadales</taxon>
        <taxon>Methylophilaceae</taxon>
        <taxon>Novimethylophilus</taxon>
    </lineage>
</organism>
<dbReference type="InterPro" id="IPR017924">
    <property type="entry name" value="RNA-binding_YhbY"/>
</dbReference>